<organism evidence="2 3">
    <name type="scientific">Protopolystoma xenopodis</name>
    <dbReference type="NCBI Taxonomy" id="117903"/>
    <lineage>
        <taxon>Eukaryota</taxon>
        <taxon>Metazoa</taxon>
        <taxon>Spiralia</taxon>
        <taxon>Lophotrochozoa</taxon>
        <taxon>Platyhelminthes</taxon>
        <taxon>Monogenea</taxon>
        <taxon>Polyopisthocotylea</taxon>
        <taxon>Polystomatidea</taxon>
        <taxon>Polystomatidae</taxon>
        <taxon>Protopolystoma</taxon>
    </lineage>
</organism>
<protein>
    <submittedName>
        <fullName evidence="2">Uncharacterized protein</fullName>
    </submittedName>
</protein>
<evidence type="ECO:0000313" key="3">
    <source>
        <dbReference type="Proteomes" id="UP000784294"/>
    </source>
</evidence>
<evidence type="ECO:0000256" key="1">
    <source>
        <dbReference type="SAM" id="MobiDB-lite"/>
    </source>
</evidence>
<comment type="caution">
    <text evidence="2">The sequence shown here is derived from an EMBL/GenBank/DDBJ whole genome shotgun (WGS) entry which is preliminary data.</text>
</comment>
<dbReference type="EMBL" id="CAAALY010282568">
    <property type="protein sequence ID" value="VEL43551.1"/>
    <property type="molecule type" value="Genomic_DNA"/>
</dbReference>
<feature type="region of interest" description="Disordered" evidence="1">
    <location>
        <begin position="93"/>
        <end position="151"/>
    </location>
</feature>
<feature type="region of interest" description="Disordered" evidence="1">
    <location>
        <begin position="1"/>
        <end position="52"/>
    </location>
</feature>
<name>A0A448XS12_9PLAT</name>
<keyword evidence="3" id="KW-1185">Reference proteome</keyword>
<gene>
    <name evidence="2" type="ORF">PXEA_LOCUS36991</name>
</gene>
<reference evidence="2" key="1">
    <citation type="submission" date="2018-11" db="EMBL/GenBank/DDBJ databases">
        <authorList>
            <consortium name="Pathogen Informatics"/>
        </authorList>
    </citation>
    <scope>NUCLEOTIDE SEQUENCE</scope>
</reference>
<dbReference type="AlphaFoldDB" id="A0A448XS12"/>
<sequence length="232" mass="24603">MKRPAGWQQPSWPACSSRGEARPSGNRTPAGAEGGKRGAGGGWRDVGTDAGHCLGCQGGGGGDCRLLAEVERHLPTEGGVARAALVLDGCGESSGVGSTKNGENEKRGQQSGSREGLKVRISDSVDSSWQRRRVGRRPSLGAQQIRADRHKQELSLSPFSRLATAFLCPSASAAPRHSSRHSPPLPRPQLHPTCWVAEAEGEKKTQRPKAKTMRTQRARASSSLPLVHDPLG</sequence>
<evidence type="ECO:0000313" key="2">
    <source>
        <dbReference type="EMBL" id="VEL43551.1"/>
    </source>
</evidence>
<feature type="compositionally biased region" description="Basic residues" evidence="1">
    <location>
        <begin position="206"/>
        <end position="217"/>
    </location>
</feature>
<feature type="non-terminal residue" evidence="2">
    <location>
        <position position="1"/>
    </location>
</feature>
<accession>A0A448XS12</accession>
<dbReference type="Proteomes" id="UP000784294">
    <property type="component" value="Unassembled WGS sequence"/>
</dbReference>
<feature type="region of interest" description="Disordered" evidence="1">
    <location>
        <begin position="172"/>
        <end position="232"/>
    </location>
</feature>
<proteinExistence type="predicted"/>